<keyword evidence="8" id="KW-0249">Electron transport</keyword>
<dbReference type="InterPro" id="IPR016174">
    <property type="entry name" value="Di-haem_cyt_TM"/>
</dbReference>
<proteinExistence type="inferred from homology"/>
<dbReference type="OrthoDB" id="197262at2"/>
<reference evidence="15 16" key="1">
    <citation type="submission" date="2013-10" db="EMBL/GenBank/DDBJ databases">
        <title>Complete genome sequence of Corynebacterium lactis DSM 45799(T), isolated from raw cow milk.</title>
        <authorList>
            <person name="Ruckert C."/>
            <person name="Albersmeier A."/>
            <person name="Lipski A."/>
            <person name="Kalinowski J."/>
        </authorList>
    </citation>
    <scope>NUCLEOTIDE SEQUENCE [LARGE SCALE GENOMIC DNA]</scope>
    <source>
        <strain evidence="15 16">RW2-5</strain>
    </source>
</reference>
<name>A0A0K2GYG4_9CORY</name>
<keyword evidence="10" id="KW-0408">Iron</keyword>
<evidence type="ECO:0000256" key="6">
    <source>
        <dbReference type="ARBA" id="ARBA00022692"/>
    </source>
</evidence>
<sequence length="429" mass="48213">MTSSAVSNAGPADNVDPAGRLNDSNCDEIVIAVIDAHTSHWLSPSEVIQAAAIVPGGSTDPVDQALATSLRRRRDDLFHTDGRPMMKLVPDEFDPATPERRYSIAKVHGLDIADKTVDVAIMRGELESVVAASKASREELILLRRNANMHHGRGHRNLGVAVAPIDEDGNVGEFVFEGFVALGLRKLCHAIEENKKGSGSWVEVHLWGTSLRIQHWLNLVLMIVMTLSGWYIMQPYLTDTAYDGSEAGFAMGYVRFTHFVAAFAWMAVGLWRFILLFITRDRQTRWRALWPIYNKQDVKDLFATVQYYLFLRKEGPFYFAHNPLQQISYTGIYIMCFIQMATGMALYGMLDQSNWLFALLATPTHWIGIGYMRLIHTVIMYLIWVFAIIHVYLVFRSDTVHNHGGLSSMIGGSVWLPRGTQPVDSPRIG</sequence>
<feature type="transmembrane region" description="Helical" evidence="13">
    <location>
        <begin position="331"/>
        <end position="350"/>
    </location>
</feature>
<dbReference type="GO" id="GO:0005886">
    <property type="term" value="C:plasma membrane"/>
    <property type="evidence" value="ECO:0007669"/>
    <property type="project" value="UniProtKB-SubCell"/>
</dbReference>
<evidence type="ECO:0000256" key="9">
    <source>
        <dbReference type="ARBA" id="ARBA00022989"/>
    </source>
</evidence>
<gene>
    <name evidence="15" type="ORF">CLAC_02720</name>
</gene>
<dbReference type="PRINTS" id="PR00161">
    <property type="entry name" value="NIHGNASECYTB"/>
</dbReference>
<evidence type="ECO:0000259" key="14">
    <source>
        <dbReference type="Pfam" id="PF01292"/>
    </source>
</evidence>
<evidence type="ECO:0000256" key="5">
    <source>
        <dbReference type="ARBA" id="ARBA00022617"/>
    </source>
</evidence>
<keyword evidence="7" id="KW-0479">Metal-binding</keyword>
<keyword evidence="9 13" id="KW-1133">Transmembrane helix</keyword>
<feature type="region of interest" description="Disordered" evidence="12">
    <location>
        <begin position="1"/>
        <end position="20"/>
    </location>
</feature>
<feature type="transmembrane region" description="Helical" evidence="13">
    <location>
        <begin position="216"/>
        <end position="233"/>
    </location>
</feature>
<evidence type="ECO:0000256" key="4">
    <source>
        <dbReference type="ARBA" id="ARBA00022475"/>
    </source>
</evidence>
<keyword evidence="11 13" id="KW-0472">Membrane</keyword>
<evidence type="ECO:0000256" key="8">
    <source>
        <dbReference type="ARBA" id="ARBA00022982"/>
    </source>
</evidence>
<dbReference type="PANTHER" id="PTHR30485:SF0">
    <property type="entry name" value="NI_FE-HYDROGENASE 1 B-TYPE CYTOCHROME SUBUNIT-RELATED"/>
    <property type="match status" value="1"/>
</dbReference>
<keyword evidence="3" id="KW-0813">Transport</keyword>
<evidence type="ECO:0000256" key="7">
    <source>
        <dbReference type="ARBA" id="ARBA00022723"/>
    </source>
</evidence>
<dbReference type="RefSeq" id="WP_053411580.1">
    <property type="nucleotide sequence ID" value="NZ_CP006841.1"/>
</dbReference>
<comment type="similarity">
    <text evidence="2">Belongs to the HupC/HyaC/HydC family.</text>
</comment>
<dbReference type="STRING" id="1408189.CLAC_02720"/>
<dbReference type="NCBIfam" id="TIGR02125">
    <property type="entry name" value="CytB-hydogenase"/>
    <property type="match status" value="1"/>
</dbReference>
<dbReference type="GO" id="GO:0009055">
    <property type="term" value="F:electron transfer activity"/>
    <property type="evidence" value="ECO:0007669"/>
    <property type="project" value="InterPro"/>
</dbReference>
<keyword evidence="6 13" id="KW-0812">Transmembrane</keyword>
<dbReference type="PATRIC" id="fig|1408189.4.peg.542"/>
<keyword evidence="16" id="KW-1185">Reference proteome</keyword>
<dbReference type="GO" id="GO:0022904">
    <property type="term" value="P:respiratory electron transport chain"/>
    <property type="evidence" value="ECO:0007669"/>
    <property type="project" value="InterPro"/>
</dbReference>
<dbReference type="InterPro" id="IPR000516">
    <property type="entry name" value="Ni-dep_Hydgase_cyt-B"/>
</dbReference>
<feature type="domain" description="Cytochrome b561 bacterial/Ni-hydrogenase" evidence="14">
    <location>
        <begin position="207"/>
        <end position="412"/>
    </location>
</feature>
<evidence type="ECO:0000256" key="13">
    <source>
        <dbReference type="SAM" id="Phobius"/>
    </source>
</evidence>
<dbReference type="Pfam" id="PF01292">
    <property type="entry name" value="Ni_hydr_CYTB"/>
    <property type="match status" value="1"/>
</dbReference>
<dbReference type="KEGG" id="clw:CLAC_02720"/>
<feature type="transmembrane region" description="Helical" evidence="13">
    <location>
        <begin position="253"/>
        <end position="278"/>
    </location>
</feature>
<feature type="transmembrane region" description="Helical" evidence="13">
    <location>
        <begin position="370"/>
        <end position="395"/>
    </location>
</feature>
<dbReference type="GO" id="GO:0020037">
    <property type="term" value="F:heme binding"/>
    <property type="evidence" value="ECO:0007669"/>
    <property type="project" value="TreeGrafter"/>
</dbReference>
<dbReference type="EMBL" id="CP006841">
    <property type="protein sequence ID" value="ALA66824.1"/>
    <property type="molecule type" value="Genomic_DNA"/>
</dbReference>
<dbReference type="PANTHER" id="PTHR30485">
    <property type="entry name" value="NI/FE-HYDROGENASE 1 B-TYPE CYTOCHROME SUBUNIT"/>
    <property type="match status" value="1"/>
</dbReference>
<evidence type="ECO:0000256" key="12">
    <source>
        <dbReference type="SAM" id="MobiDB-lite"/>
    </source>
</evidence>
<protein>
    <submittedName>
        <fullName evidence="15">Ni/Fe-hydrogenase B-type cytochrome subunit</fullName>
    </submittedName>
</protein>
<dbReference type="AlphaFoldDB" id="A0A0K2GYG4"/>
<keyword evidence="4" id="KW-1003">Cell membrane</keyword>
<evidence type="ECO:0000313" key="16">
    <source>
        <dbReference type="Proteomes" id="UP000058446"/>
    </source>
</evidence>
<organism evidence="15 16">
    <name type="scientific">Corynebacterium lactis RW2-5</name>
    <dbReference type="NCBI Taxonomy" id="1408189"/>
    <lineage>
        <taxon>Bacteria</taxon>
        <taxon>Bacillati</taxon>
        <taxon>Actinomycetota</taxon>
        <taxon>Actinomycetes</taxon>
        <taxon>Mycobacteriales</taxon>
        <taxon>Corynebacteriaceae</taxon>
        <taxon>Corynebacterium</taxon>
    </lineage>
</organism>
<evidence type="ECO:0000256" key="3">
    <source>
        <dbReference type="ARBA" id="ARBA00022448"/>
    </source>
</evidence>
<dbReference type="InterPro" id="IPR051542">
    <property type="entry name" value="Hydrogenase_cytochrome"/>
</dbReference>
<dbReference type="SUPFAM" id="SSF81342">
    <property type="entry name" value="Transmembrane di-heme cytochromes"/>
    <property type="match status" value="1"/>
</dbReference>
<dbReference type="Proteomes" id="UP000058446">
    <property type="component" value="Chromosome"/>
</dbReference>
<evidence type="ECO:0000313" key="15">
    <source>
        <dbReference type="EMBL" id="ALA66824.1"/>
    </source>
</evidence>
<evidence type="ECO:0000256" key="1">
    <source>
        <dbReference type="ARBA" id="ARBA00004651"/>
    </source>
</evidence>
<dbReference type="GO" id="GO:0005506">
    <property type="term" value="F:iron ion binding"/>
    <property type="evidence" value="ECO:0007669"/>
    <property type="project" value="InterPro"/>
</dbReference>
<dbReference type="InterPro" id="IPR011577">
    <property type="entry name" value="Cyt_b561_bac/Ni-Hgenase"/>
</dbReference>
<evidence type="ECO:0000256" key="2">
    <source>
        <dbReference type="ARBA" id="ARBA00008622"/>
    </source>
</evidence>
<keyword evidence="5" id="KW-0349">Heme</keyword>
<evidence type="ECO:0000256" key="11">
    <source>
        <dbReference type="ARBA" id="ARBA00023136"/>
    </source>
</evidence>
<dbReference type="Gene3D" id="1.20.950.20">
    <property type="entry name" value="Transmembrane di-heme cytochromes, Chain C"/>
    <property type="match status" value="1"/>
</dbReference>
<evidence type="ECO:0000256" key="10">
    <source>
        <dbReference type="ARBA" id="ARBA00023004"/>
    </source>
</evidence>
<accession>A0A0K2GYG4</accession>
<comment type="subcellular location">
    <subcellularLocation>
        <location evidence="1">Cell membrane</location>
        <topology evidence="1">Multi-pass membrane protein</topology>
    </subcellularLocation>
</comment>